<dbReference type="Proteomes" id="UP001267003">
    <property type="component" value="Unassembled WGS sequence"/>
</dbReference>
<dbReference type="InterPro" id="IPR001387">
    <property type="entry name" value="Cro/C1-type_HTH"/>
</dbReference>
<gene>
    <name evidence="2" type="ORF">OOJ94_12150</name>
    <name evidence="3" type="ORF">RI536_03785</name>
</gene>
<evidence type="ECO:0000259" key="1">
    <source>
        <dbReference type="PROSITE" id="PS50943"/>
    </source>
</evidence>
<dbReference type="Proteomes" id="UP001151834">
    <property type="component" value="Unassembled WGS sequence"/>
</dbReference>
<feature type="domain" description="HTH cro/C1-type" evidence="1">
    <location>
        <begin position="27"/>
        <end position="61"/>
    </location>
</feature>
<dbReference type="EMBL" id="JAPEQV010000015">
    <property type="protein sequence ID" value="MDF2313575.1"/>
    <property type="molecule type" value="Genomic_DNA"/>
</dbReference>
<dbReference type="RefSeq" id="WP_050340292.1">
    <property type="nucleotide sequence ID" value="NZ_BJZC01000007.1"/>
</dbReference>
<dbReference type="PANTHER" id="PTHR37038">
    <property type="entry name" value="TRANSCRIPTIONAL REGULATOR-RELATED"/>
    <property type="match status" value="1"/>
</dbReference>
<dbReference type="InterPro" id="IPR011990">
    <property type="entry name" value="TPR-like_helical_dom_sf"/>
</dbReference>
<organism evidence="2 4">
    <name type="scientific">Lactiplantibacillus pentosus</name>
    <name type="common">Lactobacillus pentosus</name>
    <dbReference type="NCBI Taxonomy" id="1589"/>
    <lineage>
        <taxon>Bacteria</taxon>
        <taxon>Bacillati</taxon>
        <taxon>Bacillota</taxon>
        <taxon>Bacilli</taxon>
        <taxon>Lactobacillales</taxon>
        <taxon>Lactobacillaceae</taxon>
        <taxon>Lactiplantibacillus</taxon>
    </lineage>
</organism>
<evidence type="ECO:0000313" key="3">
    <source>
        <dbReference type="EMBL" id="MDT6989221.1"/>
    </source>
</evidence>
<reference evidence="2" key="1">
    <citation type="submission" date="2022-11" db="EMBL/GenBank/DDBJ databases">
        <authorList>
            <person name="Wang Z."/>
        </authorList>
    </citation>
    <scope>NUCLEOTIDE SEQUENCE</scope>
    <source>
        <strain evidence="2">P2000</strain>
    </source>
</reference>
<dbReference type="SUPFAM" id="SSF47413">
    <property type="entry name" value="lambda repressor-like DNA-binding domains"/>
    <property type="match status" value="1"/>
</dbReference>
<dbReference type="Pfam" id="PF21259">
    <property type="entry name" value="Rgg_C"/>
    <property type="match status" value="1"/>
</dbReference>
<reference evidence="2" key="2">
    <citation type="journal article" date="2023" name="Front Nutr">
        <title>Lactiplantibacillus pentosus P2020 protects the hyperuricemia and renal inflammation in mice.</title>
        <authorList>
            <person name="Wang Z."/>
            <person name="Song L."/>
            <person name="Li X."/>
            <person name="Xiao Y."/>
            <person name="Huang Y."/>
            <person name="Zhang Y."/>
            <person name="Li J."/>
            <person name="Li M."/>
            <person name="Ren Z."/>
        </authorList>
    </citation>
    <scope>NUCLEOTIDE SEQUENCE</scope>
    <source>
        <strain evidence="2">P2000</strain>
    </source>
</reference>
<comment type="caution">
    <text evidence="2">The sequence shown here is derived from an EMBL/GenBank/DDBJ whole genome shotgun (WGS) entry which is preliminary data.</text>
</comment>
<dbReference type="InterPro" id="IPR010982">
    <property type="entry name" value="Lambda_DNA-bd_dom_sf"/>
</dbReference>
<dbReference type="GO" id="GO:0003677">
    <property type="term" value="F:DNA binding"/>
    <property type="evidence" value="ECO:0007669"/>
    <property type="project" value="InterPro"/>
</dbReference>
<dbReference type="Gene3D" id="1.25.40.10">
    <property type="entry name" value="Tetratricopeptide repeat domain"/>
    <property type="match status" value="1"/>
</dbReference>
<dbReference type="PROSITE" id="PS50943">
    <property type="entry name" value="HTH_CROC1"/>
    <property type="match status" value="1"/>
</dbReference>
<dbReference type="NCBIfam" id="TIGR01716">
    <property type="entry name" value="RGG_Cterm"/>
    <property type="match status" value="1"/>
</dbReference>
<dbReference type="AlphaFoldDB" id="A0A2I0Z766"/>
<dbReference type="CDD" id="cd00093">
    <property type="entry name" value="HTH_XRE"/>
    <property type="match status" value="1"/>
</dbReference>
<proteinExistence type="predicted"/>
<name>A0A2I0Z766_LACPE</name>
<dbReference type="OrthoDB" id="34624at2"/>
<protein>
    <submittedName>
        <fullName evidence="2">Rgg/GadR/MutR family transcriptional regulator</fullName>
    </submittedName>
</protein>
<dbReference type="PANTHER" id="PTHR37038:SF12">
    <property type="entry name" value="TRANSCRIPTIONAL REGULATOR"/>
    <property type="match status" value="1"/>
</dbReference>
<evidence type="ECO:0000313" key="4">
    <source>
        <dbReference type="Proteomes" id="UP001151834"/>
    </source>
</evidence>
<dbReference type="InterPro" id="IPR010057">
    <property type="entry name" value="Transcription_activator_Rgg_C"/>
</dbReference>
<dbReference type="InterPro" id="IPR053163">
    <property type="entry name" value="HTH-type_regulator_Rgg"/>
</dbReference>
<sequence length="298" mass="35119">MTEIGEIYRDFRLGKHVTLKDASSGIVSLAFLSRFERGLYDISFNHLLELLDRINVQLSEFEFMYNQRNDTTTDLLPTFQRAFQAGDTVTLKNHLLIWQRQQGNFAELQVIQLKMMLTILGNPLVSQTDIRTLEEHFNTITNWTFFELYLYGHSLQFFDKNMAVNLFKELFKKGIFYDNFRSDSFSMLFYIHNNLILYLIDQKDLANAHILVDSLSRYFEHHERDYYHTARLFNLQGLVTYLSGDHSLGLKLLRRANVITFLCNHRSGFLENEHNYLTRFLSAGELETIFDFSNLEAL</sequence>
<dbReference type="EMBL" id="JAVLAQ010000001">
    <property type="protein sequence ID" value="MDT6989221.1"/>
    <property type="molecule type" value="Genomic_DNA"/>
</dbReference>
<accession>A0A2I0Z766</accession>
<evidence type="ECO:0000313" key="2">
    <source>
        <dbReference type="EMBL" id="MDF2313575.1"/>
    </source>
</evidence>
<dbReference type="GeneID" id="49394968"/>
<reference evidence="3" key="3">
    <citation type="submission" date="2023-08" db="EMBL/GenBank/DDBJ databases">
        <authorList>
            <person name="Page C.A."/>
            <person name="Perez-Diaz I.M."/>
        </authorList>
    </citation>
    <scope>NUCLEOTIDE SEQUENCE</scope>
    <source>
        <strain evidence="3">7.8.46</strain>
    </source>
</reference>